<feature type="region of interest" description="Disordered" evidence="1">
    <location>
        <begin position="1"/>
        <end position="101"/>
    </location>
</feature>
<feature type="compositionally biased region" description="Basic residues" evidence="1">
    <location>
        <begin position="199"/>
        <end position="218"/>
    </location>
</feature>
<dbReference type="EMBL" id="CM029043">
    <property type="protein sequence ID" value="KAG2610597.1"/>
    <property type="molecule type" value="Genomic_DNA"/>
</dbReference>
<feature type="compositionally biased region" description="Low complexity" evidence="1">
    <location>
        <begin position="51"/>
        <end position="60"/>
    </location>
</feature>
<accession>A0A8T0TK39</accession>
<evidence type="ECO:0000256" key="1">
    <source>
        <dbReference type="SAM" id="MobiDB-lite"/>
    </source>
</evidence>
<dbReference type="AlphaFoldDB" id="A0A8T0TK39"/>
<organism evidence="2 3">
    <name type="scientific">Panicum virgatum</name>
    <name type="common">Blackwell switchgrass</name>
    <dbReference type="NCBI Taxonomy" id="38727"/>
    <lineage>
        <taxon>Eukaryota</taxon>
        <taxon>Viridiplantae</taxon>
        <taxon>Streptophyta</taxon>
        <taxon>Embryophyta</taxon>
        <taxon>Tracheophyta</taxon>
        <taxon>Spermatophyta</taxon>
        <taxon>Magnoliopsida</taxon>
        <taxon>Liliopsida</taxon>
        <taxon>Poales</taxon>
        <taxon>Poaceae</taxon>
        <taxon>PACMAD clade</taxon>
        <taxon>Panicoideae</taxon>
        <taxon>Panicodae</taxon>
        <taxon>Paniceae</taxon>
        <taxon>Panicinae</taxon>
        <taxon>Panicum</taxon>
        <taxon>Panicum sect. Hiantes</taxon>
    </lineage>
</organism>
<comment type="caution">
    <text evidence="2">The sequence shown here is derived from an EMBL/GenBank/DDBJ whole genome shotgun (WGS) entry which is preliminary data.</text>
</comment>
<dbReference type="Proteomes" id="UP000823388">
    <property type="component" value="Chromosome 4K"/>
</dbReference>
<protein>
    <submittedName>
        <fullName evidence="2">Uncharacterized protein</fullName>
    </submittedName>
</protein>
<keyword evidence="3" id="KW-1185">Reference proteome</keyword>
<feature type="compositionally biased region" description="Low complexity" evidence="1">
    <location>
        <begin position="137"/>
        <end position="155"/>
    </location>
</feature>
<reference evidence="2" key="1">
    <citation type="submission" date="2020-05" db="EMBL/GenBank/DDBJ databases">
        <title>WGS assembly of Panicum virgatum.</title>
        <authorList>
            <person name="Lovell J.T."/>
            <person name="Jenkins J."/>
            <person name="Shu S."/>
            <person name="Juenger T.E."/>
            <person name="Schmutz J."/>
        </authorList>
    </citation>
    <scope>NUCLEOTIDE SEQUENCE</scope>
    <source>
        <strain evidence="2">AP13</strain>
    </source>
</reference>
<sequence length="253" mass="26557">MDTMLHHLIASKKQEQPGDQEDESDGLPCPPYRLLPPHQWHAAKAGGYARPGAASTSAPGRGRGRARGVRLVEEQRRRVAAAEVHGRPGGGRRRRDEARGEVEVPRVVVVALGPAAAAVEVERVAERVVAELPAAGPVARAAAAEPEPADEGLPPRAGHQLRPLPRLHQRVHPAPPPPAAARRRPAAPAPDAVPPLLARRLRAARARGRGRRGGRRPRWRPEAAAAAVPAPGEEGGVRLVGAATAPAGGVHGD</sequence>
<feature type="compositionally biased region" description="Low complexity" evidence="1">
    <location>
        <begin position="222"/>
        <end position="231"/>
    </location>
</feature>
<gene>
    <name evidence="2" type="ORF">PVAP13_4KG200203</name>
</gene>
<name>A0A8T0TK39_PANVG</name>
<feature type="region of interest" description="Disordered" evidence="1">
    <location>
        <begin position="137"/>
        <end position="231"/>
    </location>
</feature>
<evidence type="ECO:0000313" key="2">
    <source>
        <dbReference type="EMBL" id="KAG2610597.1"/>
    </source>
</evidence>
<proteinExistence type="predicted"/>
<evidence type="ECO:0000313" key="3">
    <source>
        <dbReference type="Proteomes" id="UP000823388"/>
    </source>
</evidence>